<sequence length="95" mass="10716">MPTTKSDILALVAEMHNRDPETTKSVGWPSNNLVRAVDTKTADTLNDRKELYRMAFKHVFIDTAFPPTASTLALFLVCPIEQLRDIVQKVTQNDN</sequence>
<dbReference type="RefSeq" id="XP_016584793.1">
    <property type="nucleotide sequence ID" value="XM_016730612.1"/>
</dbReference>
<dbReference type="VEuPathDB" id="FungiDB:SPSK_03778"/>
<dbReference type="OrthoDB" id="10342488at2759"/>
<accession>A0A0F2LXC9</accession>
<reference evidence="1 2" key="1">
    <citation type="journal article" date="2014" name="BMC Genomics">
        <title>Comparative genomics of the major fungal agents of human and animal Sporotrichosis: Sporothrix schenckii and Sporothrix brasiliensis.</title>
        <authorList>
            <person name="Teixeira M.M."/>
            <person name="de Almeida L.G."/>
            <person name="Kubitschek-Barreira P."/>
            <person name="Alves F.L."/>
            <person name="Kioshima E.S."/>
            <person name="Abadio A.K."/>
            <person name="Fernandes L."/>
            <person name="Derengowski L.S."/>
            <person name="Ferreira K.S."/>
            <person name="Souza R.C."/>
            <person name="Ruiz J.C."/>
            <person name="de Andrade N.C."/>
            <person name="Paes H.C."/>
            <person name="Nicola A.M."/>
            <person name="Albuquerque P."/>
            <person name="Gerber A.L."/>
            <person name="Martins V.P."/>
            <person name="Peconick L.D."/>
            <person name="Neto A.V."/>
            <person name="Chaucanez C.B."/>
            <person name="Silva P.A."/>
            <person name="Cunha O.L."/>
            <person name="de Oliveira F.F."/>
            <person name="dos Santos T.C."/>
            <person name="Barros A.L."/>
            <person name="Soares M.A."/>
            <person name="de Oliveira L.M."/>
            <person name="Marini M.M."/>
            <person name="Villalobos-Duno H."/>
            <person name="Cunha M.M."/>
            <person name="de Hoog S."/>
            <person name="da Silveira J.F."/>
            <person name="Henrissat B."/>
            <person name="Nino-Vega G.A."/>
            <person name="Cisalpino P.S."/>
            <person name="Mora-Montes H.M."/>
            <person name="Almeida S.R."/>
            <person name="Stajich J.E."/>
            <person name="Lopes-Bezerra L.M."/>
            <person name="Vasconcelos A.T."/>
            <person name="Felipe M.S."/>
        </authorList>
    </citation>
    <scope>NUCLEOTIDE SEQUENCE [LARGE SCALE GENOMIC DNA]</scope>
    <source>
        <strain evidence="1 2">1099-18</strain>
    </source>
</reference>
<reference evidence="1 2" key="2">
    <citation type="journal article" date="2015" name="Eukaryot. Cell">
        <title>Asexual propagation of a virulent clone complex in a human and feline outbreak of sporotrichosis.</title>
        <authorList>
            <person name="Teixeira Mde M."/>
            <person name="Rodrigues A.M."/>
            <person name="Tsui C.K."/>
            <person name="de Almeida L.G."/>
            <person name="Van Diepeningen A.D."/>
            <person name="van den Ende B.G."/>
            <person name="Fernandes G.F."/>
            <person name="Kano R."/>
            <person name="Hamelin R.C."/>
            <person name="Lopes-Bezerra L.M."/>
            <person name="Vasconcelos A.T."/>
            <person name="de Hoog S."/>
            <person name="de Camargo Z.P."/>
            <person name="Felipe M.S."/>
        </authorList>
    </citation>
    <scope>NUCLEOTIDE SEQUENCE [LARGE SCALE GENOMIC DNA]</scope>
    <source>
        <strain evidence="1 2">1099-18</strain>
    </source>
</reference>
<evidence type="ECO:0000313" key="2">
    <source>
        <dbReference type="Proteomes" id="UP000033710"/>
    </source>
</evidence>
<gene>
    <name evidence="1" type="ORF">SPSK_03778</name>
</gene>
<dbReference type="Proteomes" id="UP000033710">
    <property type="component" value="Unassembled WGS sequence"/>
</dbReference>
<evidence type="ECO:0000313" key="1">
    <source>
        <dbReference type="EMBL" id="KJR82117.1"/>
    </source>
</evidence>
<dbReference type="EMBL" id="AXCR01000010">
    <property type="protein sequence ID" value="KJR82117.1"/>
    <property type="molecule type" value="Genomic_DNA"/>
</dbReference>
<dbReference type="AlphaFoldDB" id="A0A0F2LXC9"/>
<name>A0A0F2LXC9_SPOSC</name>
<dbReference type="KEGG" id="ssck:SPSK_03778"/>
<dbReference type="GeneID" id="27665889"/>
<comment type="caution">
    <text evidence="1">The sequence shown here is derived from an EMBL/GenBank/DDBJ whole genome shotgun (WGS) entry which is preliminary data.</text>
</comment>
<proteinExistence type="predicted"/>
<organism evidence="1 2">
    <name type="scientific">Sporothrix schenckii 1099-18</name>
    <dbReference type="NCBI Taxonomy" id="1397361"/>
    <lineage>
        <taxon>Eukaryota</taxon>
        <taxon>Fungi</taxon>
        <taxon>Dikarya</taxon>
        <taxon>Ascomycota</taxon>
        <taxon>Pezizomycotina</taxon>
        <taxon>Sordariomycetes</taxon>
        <taxon>Sordariomycetidae</taxon>
        <taxon>Ophiostomatales</taxon>
        <taxon>Ophiostomataceae</taxon>
        <taxon>Sporothrix</taxon>
    </lineage>
</organism>
<protein>
    <submittedName>
        <fullName evidence="1">Uncharacterized protein</fullName>
    </submittedName>
</protein>